<keyword evidence="8" id="KW-1185">Reference proteome</keyword>
<evidence type="ECO:0000313" key="7">
    <source>
        <dbReference type="EMBL" id="MFD2913218.1"/>
    </source>
</evidence>
<dbReference type="InterPro" id="IPR006480">
    <property type="entry name" value="Phage_holin_4_1"/>
</dbReference>
<dbReference type="NCBIfam" id="TIGR01593">
    <property type="entry name" value="holin_tox_secr"/>
    <property type="match status" value="1"/>
</dbReference>
<keyword evidence="2 6" id="KW-0812">Transmembrane</keyword>
<evidence type="ECO:0000256" key="2">
    <source>
        <dbReference type="ARBA" id="ARBA00022692"/>
    </source>
</evidence>
<comment type="caution">
    <text evidence="7">The sequence shown here is derived from an EMBL/GenBank/DDBJ whole genome shotgun (WGS) entry which is preliminary data.</text>
</comment>
<proteinExistence type="inferred from homology"/>
<evidence type="ECO:0000256" key="3">
    <source>
        <dbReference type="ARBA" id="ARBA00022989"/>
    </source>
</evidence>
<organism evidence="7 8">
    <name type="scientific">Jeotgalibacillus terrae</name>
    <dbReference type="NCBI Taxonomy" id="587735"/>
    <lineage>
        <taxon>Bacteria</taxon>
        <taxon>Bacillati</taxon>
        <taxon>Bacillota</taxon>
        <taxon>Bacilli</taxon>
        <taxon>Bacillales</taxon>
        <taxon>Caryophanaceae</taxon>
        <taxon>Jeotgalibacillus</taxon>
    </lineage>
</organism>
<evidence type="ECO:0000256" key="6">
    <source>
        <dbReference type="SAM" id="Phobius"/>
    </source>
</evidence>
<protein>
    <submittedName>
        <fullName evidence="7">Holin family protein</fullName>
    </submittedName>
</protein>
<gene>
    <name evidence="7" type="ORF">ACFS5P_15120</name>
</gene>
<dbReference type="EMBL" id="JBHUPG010000027">
    <property type="protein sequence ID" value="MFD2913218.1"/>
    <property type="molecule type" value="Genomic_DNA"/>
</dbReference>
<dbReference type="RefSeq" id="WP_204727885.1">
    <property type="nucleotide sequence ID" value="NZ_JAFBDK010000001.1"/>
</dbReference>
<sequence length="145" mass="16179">MQHSTDTAYSFFWGGGFSVVSYLIGGWDNLIVALSIFMIVDYITGIMIGINDRKLNSKIAFKGIMKKATMFLAIIVAVQLDAITGDGEGYFIRYTLIMFLIGMEGISIVENMGHLGIKLPAIISERFSQLREDRPQDQNRKDDAS</sequence>
<evidence type="ECO:0000256" key="5">
    <source>
        <dbReference type="ARBA" id="ARBA00023600"/>
    </source>
</evidence>
<keyword evidence="3 6" id="KW-1133">Transmembrane helix</keyword>
<evidence type="ECO:0000256" key="1">
    <source>
        <dbReference type="ARBA" id="ARBA00004141"/>
    </source>
</evidence>
<feature type="transmembrane region" description="Helical" evidence="6">
    <location>
        <begin position="91"/>
        <end position="109"/>
    </location>
</feature>
<feature type="transmembrane region" description="Helical" evidence="6">
    <location>
        <begin position="7"/>
        <end position="24"/>
    </location>
</feature>
<dbReference type="Proteomes" id="UP001597561">
    <property type="component" value="Unassembled WGS sequence"/>
</dbReference>
<comment type="similarity">
    <text evidence="5">Belongs to the bacteriophage holin family. Cp-1 holin subfamily.</text>
</comment>
<accession>A0ABW5ZMC3</accession>
<keyword evidence="4 6" id="KW-0472">Membrane</keyword>
<reference evidence="8" key="1">
    <citation type="journal article" date="2019" name="Int. J. Syst. Evol. Microbiol.">
        <title>The Global Catalogue of Microorganisms (GCM) 10K type strain sequencing project: providing services to taxonomists for standard genome sequencing and annotation.</title>
        <authorList>
            <consortium name="The Broad Institute Genomics Platform"/>
            <consortium name="The Broad Institute Genome Sequencing Center for Infectious Disease"/>
            <person name="Wu L."/>
            <person name="Ma J."/>
        </authorList>
    </citation>
    <scope>NUCLEOTIDE SEQUENCE [LARGE SCALE GENOMIC DNA]</scope>
    <source>
        <strain evidence="8">KCTC 13528</strain>
    </source>
</reference>
<name>A0ABW5ZMC3_9BACL</name>
<comment type="subcellular location">
    <subcellularLocation>
        <location evidence="1">Membrane</location>
        <topology evidence="1">Multi-pass membrane protein</topology>
    </subcellularLocation>
</comment>
<feature type="transmembrane region" description="Helical" evidence="6">
    <location>
        <begin position="30"/>
        <end position="48"/>
    </location>
</feature>
<feature type="transmembrane region" description="Helical" evidence="6">
    <location>
        <begin position="68"/>
        <end position="85"/>
    </location>
</feature>
<evidence type="ECO:0000256" key="4">
    <source>
        <dbReference type="ARBA" id="ARBA00023136"/>
    </source>
</evidence>
<evidence type="ECO:0000313" key="8">
    <source>
        <dbReference type="Proteomes" id="UP001597561"/>
    </source>
</evidence>
<dbReference type="Pfam" id="PF05105">
    <property type="entry name" value="Phage_holin_4_1"/>
    <property type="match status" value="1"/>
</dbReference>